<dbReference type="InterPro" id="IPR039545">
    <property type="entry name" value="PGAP2"/>
</dbReference>
<accession>A0A0N5D0X8</accession>
<sequence length="295" mass="34111">MNGRLRWNKARAKKQQKIRMNNQKITNNSKPLYHKNGETVIELIRSSPVTVFLIGFVPPIIGASAAIIIALIFDSELISNYNWQCGRARLPSLSRIINLPAERILWQFLVLVHIPARLIELFTGFCRYGRLMNVNCQQKRFYEFARYAYFYIGIAELLFMIGLSLLGERENIQAHVILFYIFGFCGIGFFLSNLICHRQSLYFLPPYGHLSYYLKTTFCVIYLLSVPILLISFLLYWKGCVTGAYDVFAICEYIAVFLNIAYHGCAFYDIRYKVIFSVRLIDVSTLSGNQCYNLS</sequence>
<evidence type="ECO:0000313" key="4">
    <source>
        <dbReference type="Proteomes" id="UP000276776"/>
    </source>
</evidence>
<dbReference type="PANTHER" id="PTHR12892">
    <property type="entry name" value="FGF RECEPTOR ACTIVATING PROTEIN 1"/>
    <property type="match status" value="1"/>
</dbReference>
<dbReference type="OrthoDB" id="68581at2759"/>
<evidence type="ECO:0000256" key="1">
    <source>
        <dbReference type="SAM" id="Phobius"/>
    </source>
</evidence>
<dbReference type="GO" id="GO:0000139">
    <property type="term" value="C:Golgi membrane"/>
    <property type="evidence" value="ECO:0007669"/>
    <property type="project" value="InterPro"/>
</dbReference>
<keyword evidence="1" id="KW-0472">Membrane</keyword>
<feature type="transmembrane region" description="Helical" evidence="1">
    <location>
        <begin position="243"/>
        <end position="262"/>
    </location>
</feature>
<keyword evidence="4" id="KW-1185">Reference proteome</keyword>
<keyword evidence="1" id="KW-1133">Transmembrane helix</keyword>
<feature type="transmembrane region" description="Helical" evidence="1">
    <location>
        <begin position="104"/>
        <end position="126"/>
    </location>
</feature>
<name>A0A0N5D0X8_THECL</name>
<dbReference type="PANTHER" id="PTHR12892:SF9">
    <property type="entry name" value="POST-GPI ATTACHMENT TO PROTEINS FACTOR 2-LIKE"/>
    <property type="match status" value="1"/>
</dbReference>
<feature type="transmembrane region" description="Helical" evidence="1">
    <location>
        <begin position="212"/>
        <end position="237"/>
    </location>
</feature>
<dbReference type="InterPro" id="IPR019402">
    <property type="entry name" value="CWH43_N"/>
</dbReference>
<dbReference type="Proteomes" id="UP000276776">
    <property type="component" value="Unassembled WGS sequence"/>
</dbReference>
<evidence type="ECO:0000313" key="5">
    <source>
        <dbReference type="WBParaSite" id="TCLT_0000647601-mRNA-1"/>
    </source>
</evidence>
<feature type="transmembrane region" description="Helical" evidence="1">
    <location>
        <begin position="51"/>
        <end position="73"/>
    </location>
</feature>
<feature type="transmembrane region" description="Helical" evidence="1">
    <location>
        <begin position="147"/>
        <end position="166"/>
    </location>
</feature>
<organism evidence="5">
    <name type="scientific">Thelazia callipaeda</name>
    <name type="common">Oriental eyeworm</name>
    <name type="synonym">Parasitic nematode</name>
    <dbReference type="NCBI Taxonomy" id="103827"/>
    <lineage>
        <taxon>Eukaryota</taxon>
        <taxon>Metazoa</taxon>
        <taxon>Ecdysozoa</taxon>
        <taxon>Nematoda</taxon>
        <taxon>Chromadorea</taxon>
        <taxon>Rhabditida</taxon>
        <taxon>Spirurina</taxon>
        <taxon>Spiruromorpha</taxon>
        <taxon>Thelazioidea</taxon>
        <taxon>Thelaziidae</taxon>
        <taxon>Thelazia</taxon>
    </lineage>
</organism>
<feature type="transmembrane region" description="Helical" evidence="1">
    <location>
        <begin position="172"/>
        <end position="191"/>
    </location>
</feature>
<dbReference type="EMBL" id="UYYF01004417">
    <property type="protein sequence ID" value="VDN03819.1"/>
    <property type="molecule type" value="Genomic_DNA"/>
</dbReference>
<reference evidence="3 4" key="2">
    <citation type="submission" date="2018-11" db="EMBL/GenBank/DDBJ databases">
        <authorList>
            <consortium name="Pathogen Informatics"/>
        </authorList>
    </citation>
    <scope>NUCLEOTIDE SEQUENCE [LARGE SCALE GENOMIC DNA]</scope>
</reference>
<gene>
    <name evidence="3" type="ORF">TCLT_LOCUS6465</name>
</gene>
<feature type="domain" description="CWH43-like N-terminal" evidence="2">
    <location>
        <begin position="51"/>
        <end position="271"/>
    </location>
</feature>
<dbReference type="STRING" id="103827.A0A0N5D0X8"/>
<dbReference type="OMA" id="LYWKKCI"/>
<dbReference type="GO" id="GO:0006506">
    <property type="term" value="P:GPI anchor biosynthetic process"/>
    <property type="evidence" value="ECO:0007669"/>
    <property type="project" value="TreeGrafter"/>
</dbReference>
<evidence type="ECO:0000313" key="3">
    <source>
        <dbReference type="EMBL" id="VDN03819.1"/>
    </source>
</evidence>
<dbReference type="Pfam" id="PF10277">
    <property type="entry name" value="Frag1"/>
    <property type="match status" value="1"/>
</dbReference>
<evidence type="ECO:0000259" key="2">
    <source>
        <dbReference type="Pfam" id="PF10277"/>
    </source>
</evidence>
<proteinExistence type="predicted"/>
<dbReference type="AlphaFoldDB" id="A0A0N5D0X8"/>
<reference evidence="5" key="1">
    <citation type="submission" date="2016-04" db="UniProtKB">
        <authorList>
            <consortium name="WormBaseParasite"/>
        </authorList>
    </citation>
    <scope>IDENTIFICATION</scope>
</reference>
<dbReference type="GO" id="GO:0005789">
    <property type="term" value="C:endoplasmic reticulum membrane"/>
    <property type="evidence" value="ECO:0007669"/>
    <property type="project" value="TreeGrafter"/>
</dbReference>
<keyword evidence="1" id="KW-0812">Transmembrane</keyword>
<dbReference type="WBParaSite" id="TCLT_0000647601-mRNA-1">
    <property type="protein sequence ID" value="TCLT_0000647601-mRNA-1"/>
    <property type="gene ID" value="TCLT_0000647601"/>
</dbReference>
<protein>
    <submittedName>
        <fullName evidence="5">Post-GPI attachment to proteins factor 2</fullName>
    </submittedName>
</protein>